<proteinExistence type="predicted"/>
<keyword evidence="1" id="KW-0812">Transmembrane</keyword>
<feature type="transmembrane region" description="Helical" evidence="1">
    <location>
        <begin position="441"/>
        <end position="460"/>
    </location>
</feature>
<dbReference type="HOGENOM" id="CLU_042155_0_0_4"/>
<keyword evidence="3" id="KW-1185">Reference proteome</keyword>
<accession>A0A0B6RZP5</accession>
<dbReference type="KEGG" id="bgp:BGL_1c20510"/>
<feature type="transmembrane region" description="Helical" evidence="1">
    <location>
        <begin position="312"/>
        <end position="330"/>
    </location>
</feature>
<feature type="transmembrane region" description="Helical" evidence="1">
    <location>
        <begin position="466"/>
        <end position="487"/>
    </location>
</feature>
<reference evidence="2 3" key="2">
    <citation type="journal article" date="2016" name="Appl. Microbiol. Biotechnol.">
        <title>Mutations improving production and secretion of extracellular lipase by Burkholderia glumae PG1.</title>
        <authorList>
            <person name="Knapp A."/>
            <person name="Voget S."/>
            <person name="Gao R."/>
            <person name="Zaburannyi N."/>
            <person name="Krysciak D."/>
            <person name="Breuer M."/>
            <person name="Hauer B."/>
            <person name="Streit W.R."/>
            <person name="Muller R."/>
            <person name="Daniel R."/>
            <person name="Jaeger K.E."/>
        </authorList>
    </citation>
    <scope>NUCLEOTIDE SEQUENCE [LARGE SCALE GENOMIC DNA]</scope>
    <source>
        <strain evidence="2 3">PG1</strain>
    </source>
</reference>
<organism evidence="2 3">
    <name type="scientific">Burkholderia plantarii</name>
    <dbReference type="NCBI Taxonomy" id="41899"/>
    <lineage>
        <taxon>Bacteria</taxon>
        <taxon>Pseudomonadati</taxon>
        <taxon>Pseudomonadota</taxon>
        <taxon>Betaproteobacteria</taxon>
        <taxon>Burkholderiales</taxon>
        <taxon>Burkholderiaceae</taxon>
        <taxon>Burkholderia</taxon>
    </lineage>
</organism>
<evidence type="ECO:0008006" key="4">
    <source>
        <dbReference type="Google" id="ProtNLM"/>
    </source>
</evidence>
<dbReference type="PANTHER" id="PTHR34219:SF3">
    <property type="entry name" value="BLL7967 PROTEIN"/>
    <property type="match status" value="1"/>
</dbReference>
<dbReference type="RefSeq" id="WP_042625032.1">
    <property type="nucleotide sequence ID" value="NZ_CP002580.1"/>
</dbReference>
<feature type="transmembrane region" description="Helical" evidence="1">
    <location>
        <begin position="16"/>
        <end position="36"/>
    </location>
</feature>
<keyword evidence="1" id="KW-0472">Membrane</keyword>
<sequence length="499" mass="53607">MPVPLRDRWRDVHRGAGLLAGVVLFVILFSGTWSLAQESMAGWWRRAALSDSAGVPPLNRLIGTASAQGFDLRDARITLPRPADPAVRFRAAHEPRSLVLDPATGQAAATGAVRGQWLVTLHKTLFAGFPGRIVVSLWGIVLLLLVIAGIVVHRRRWPGAARIRYDRGRHLLLFDLHAFVGLWSLPWLVLFGFTGAFSGLGALGIVALASAAYPGHPKQAFAELTGPPPPAAMQVVWQHPPDVESILRLDARRSPGFRPEIVTLHHWGDAAASVEIAGITSGLASTALFERHLYRAADGFPLARRTVRGRGFWLRAFVAMQPLHFARYGWVPRIAGELRALHFLTAIGACGLCVSGLYLRARRRQGRSGGWRARGLAASVTGVCGGLVLAAGLSLLAGRLLPAGARDDAFLQRLPWYLWGGSVACAWLAPRRLPVGRCLSAAAGAAYLLAGLLHLFITVRDTGHPYFWNVDAVLAGGGGLLLALAIWPPGDAPVRAAGR</sequence>
<dbReference type="EMBL" id="CP002580">
    <property type="protein sequence ID" value="AJK46560.1"/>
    <property type="molecule type" value="Genomic_DNA"/>
</dbReference>
<name>A0A0B6RZP5_BURPL</name>
<dbReference type="AlphaFoldDB" id="A0A0B6RZP5"/>
<keyword evidence="1" id="KW-1133">Transmembrane helix</keyword>
<dbReference type="PANTHER" id="PTHR34219">
    <property type="entry name" value="IRON-REGULATED INNER MEMBRANE PROTEIN-RELATED"/>
    <property type="match status" value="1"/>
</dbReference>
<feature type="transmembrane region" description="Helical" evidence="1">
    <location>
        <begin position="342"/>
        <end position="361"/>
    </location>
</feature>
<evidence type="ECO:0000313" key="3">
    <source>
        <dbReference type="Proteomes" id="UP000031838"/>
    </source>
</evidence>
<reference evidence="3" key="1">
    <citation type="submission" date="2011-03" db="EMBL/GenBank/DDBJ databases">
        <authorList>
            <person name="Voget S."/>
            <person name="Streit W.R."/>
            <person name="Jaeger K.E."/>
            <person name="Daniel R."/>
        </authorList>
    </citation>
    <scope>NUCLEOTIDE SEQUENCE [LARGE SCALE GENOMIC DNA]</scope>
    <source>
        <strain evidence="3">PG1</strain>
    </source>
</reference>
<feature type="transmembrane region" description="Helical" evidence="1">
    <location>
        <begin position="373"/>
        <end position="398"/>
    </location>
</feature>
<feature type="transmembrane region" description="Helical" evidence="1">
    <location>
        <begin position="410"/>
        <end position="429"/>
    </location>
</feature>
<dbReference type="Proteomes" id="UP000031838">
    <property type="component" value="Chromosome 1"/>
</dbReference>
<gene>
    <name evidence="2" type="ORF">BGL_1c20510</name>
</gene>
<dbReference type="InterPro" id="IPR005625">
    <property type="entry name" value="PepSY-ass_TM"/>
</dbReference>
<evidence type="ECO:0000313" key="2">
    <source>
        <dbReference type="EMBL" id="AJK46560.1"/>
    </source>
</evidence>
<feature type="transmembrane region" description="Helical" evidence="1">
    <location>
        <begin position="133"/>
        <end position="152"/>
    </location>
</feature>
<dbReference type="Pfam" id="PF03929">
    <property type="entry name" value="PepSY_TM"/>
    <property type="match status" value="1"/>
</dbReference>
<evidence type="ECO:0000256" key="1">
    <source>
        <dbReference type="SAM" id="Phobius"/>
    </source>
</evidence>
<feature type="transmembrane region" description="Helical" evidence="1">
    <location>
        <begin position="196"/>
        <end position="213"/>
    </location>
</feature>
<protein>
    <recommendedName>
        <fullName evidence="4">PepSY-associated TM helix domain protein</fullName>
    </recommendedName>
</protein>